<organism evidence="1 2">
    <name type="scientific">Pseudomonas putida</name>
    <name type="common">Arthrobacter siderocapsulatus</name>
    <dbReference type="NCBI Taxonomy" id="303"/>
    <lineage>
        <taxon>Bacteria</taxon>
        <taxon>Pseudomonadati</taxon>
        <taxon>Pseudomonadota</taxon>
        <taxon>Gammaproteobacteria</taxon>
        <taxon>Pseudomonadales</taxon>
        <taxon>Pseudomonadaceae</taxon>
        <taxon>Pseudomonas</taxon>
    </lineage>
</organism>
<dbReference type="EMBL" id="MIND01000018">
    <property type="protein sequence ID" value="POF89610.1"/>
    <property type="molecule type" value="Genomic_DNA"/>
</dbReference>
<reference evidence="1 2" key="1">
    <citation type="submission" date="2016-08" db="EMBL/GenBank/DDBJ databases">
        <authorList>
            <person name="Seilhamer J.J."/>
        </authorList>
    </citation>
    <scope>NUCLEOTIDE SEQUENCE [LARGE SCALE GENOMIC DNA]</scope>
    <source>
        <strain evidence="1 2">KT-27</strain>
    </source>
</reference>
<evidence type="ECO:0000313" key="2">
    <source>
        <dbReference type="Proteomes" id="UP000237194"/>
    </source>
</evidence>
<accession>A0A2S3WFA1</accession>
<reference evidence="1 2" key="2">
    <citation type="submission" date="2018-03" db="EMBL/GenBank/DDBJ databases">
        <title>Draft genome of Pseudomonas putida strain KT-27.</title>
        <authorList>
            <person name="Yoshizawa S."/>
            <person name="Khan N.H."/>
            <person name="Nishimura M."/>
            <person name="Chiura H.X."/>
            <person name="Ogura Y."/>
            <person name="Hayashi T."/>
            <person name="Kogure K."/>
        </authorList>
    </citation>
    <scope>NUCLEOTIDE SEQUENCE [LARGE SCALE GENOMIC DNA]</scope>
    <source>
        <strain evidence="1 2">KT-27</strain>
    </source>
</reference>
<name>A0A2S3WFA1_PSEPU</name>
<proteinExistence type="predicted"/>
<sequence length="142" mass="16110">MMNQAFGRYFQITAKTLVRAEIQTLVQKRRFQLSIQLPEQLLSTSKKLRAIQVAELGELLLMQLIDLQQGRPDLPQALLQCKRPVLVEPGKLAASDRYFSPPKANRMRPTTVSEKSYGRTLFLTAKTLKPALRVFISQPTQG</sequence>
<evidence type="ECO:0000313" key="1">
    <source>
        <dbReference type="EMBL" id="POF89610.1"/>
    </source>
</evidence>
<gene>
    <name evidence="1" type="ORF">BGP80_17230</name>
</gene>
<dbReference type="AlphaFoldDB" id="A0A2S3WFA1"/>
<protein>
    <submittedName>
        <fullName evidence="1">Uncharacterized protein</fullName>
    </submittedName>
</protein>
<comment type="caution">
    <text evidence="1">The sequence shown here is derived from an EMBL/GenBank/DDBJ whole genome shotgun (WGS) entry which is preliminary data.</text>
</comment>
<dbReference type="Proteomes" id="UP000237194">
    <property type="component" value="Unassembled WGS sequence"/>
</dbReference>